<evidence type="ECO:0000313" key="4">
    <source>
        <dbReference type="EMBL" id="SDR42296.1"/>
    </source>
</evidence>
<evidence type="ECO:0000313" key="7">
    <source>
        <dbReference type="Proteomes" id="UP000317267"/>
    </source>
</evidence>
<dbReference type="GO" id="GO:0006508">
    <property type="term" value="P:proteolysis"/>
    <property type="evidence" value="ECO:0007669"/>
    <property type="project" value="InterPro"/>
</dbReference>
<comment type="similarity">
    <text evidence="1">Belongs to the peptidase S13 family.</text>
</comment>
<evidence type="ECO:0000313" key="5">
    <source>
        <dbReference type="EMBL" id="TWR70095.1"/>
    </source>
</evidence>
<dbReference type="InterPro" id="IPR000667">
    <property type="entry name" value="Peptidase_S13"/>
</dbReference>
<protein>
    <submittedName>
        <fullName evidence="4">D-alanyl-D-alanine carboxypeptidase / D-alanyl-D-alanine-endopeptidase (Penicillin-binding protein 4)</fullName>
    </submittedName>
    <submittedName>
        <fullName evidence="5">D-alanyl-D-alanine carboxypeptidase/D-alanyl-D-alanine-endopeptidase</fullName>
        <ecNumber evidence="5">3.4.16.4</ecNumber>
    </submittedName>
</protein>
<accession>A0A1H1IY52</accession>
<dbReference type="PANTHER" id="PTHR30023">
    <property type="entry name" value="D-ALANYL-D-ALANINE CARBOXYPEPTIDASE"/>
    <property type="match status" value="1"/>
</dbReference>
<dbReference type="NCBIfam" id="TIGR00666">
    <property type="entry name" value="PBP4"/>
    <property type="match status" value="1"/>
</dbReference>
<keyword evidence="2 5" id="KW-0378">Hydrolase</keyword>
<evidence type="ECO:0000256" key="3">
    <source>
        <dbReference type="SAM" id="SignalP"/>
    </source>
</evidence>
<evidence type="ECO:0000256" key="1">
    <source>
        <dbReference type="ARBA" id="ARBA00006096"/>
    </source>
</evidence>
<dbReference type="EMBL" id="FNKM01000002">
    <property type="protein sequence ID" value="SDR42296.1"/>
    <property type="molecule type" value="Genomic_DNA"/>
</dbReference>
<dbReference type="Proteomes" id="UP000317267">
    <property type="component" value="Unassembled WGS sequence"/>
</dbReference>
<keyword evidence="5" id="KW-0645">Protease</keyword>
<dbReference type="OrthoDB" id="9802627at2"/>
<dbReference type="SUPFAM" id="SSF56601">
    <property type="entry name" value="beta-lactamase/transpeptidase-like"/>
    <property type="match status" value="1"/>
</dbReference>
<dbReference type="Gene3D" id="3.40.710.10">
    <property type="entry name" value="DD-peptidase/beta-lactamase superfamily"/>
    <property type="match status" value="2"/>
</dbReference>
<feature type="chain" id="PRO_5044371719" evidence="3">
    <location>
        <begin position="21"/>
        <end position="481"/>
    </location>
</feature>
<dbReference type="Proteomes" id="UP000198740">
    <property type="component" value="Unassembled WGS sequence"/>
</dbReference>
<organism evidence="5 7">
    <name type="scientific">Pseudomonas grimontii</name>
    <dbReference type="NCBI Taxonomy" id="129847"/>
    <lineage>
        <taxon>Bacteria</taxon>
        <taxon>Pseudomonadati</taxon>
        <taxon>Pseudomonadota</taxon>
        <taxon>Gammaproteobacteria</taxon>
        <taxon>Pseudomonadales</taxon>
        <taxon>Pseudomonadaceae</taxon>
        <taxon>Pseudomonas</taxon>
    </lineage>
</organism>
<dbReference type="EC" id="3.4.16.4" evidence="5"/>
<dbReference type="EMBL" id="VFES01000001">
    <property type="protein sequence ID" value="TWR70095.1"/>
    <property type="molecule type" value="Genomic_DNA"/>
</dbReference>
<keyword evidence="6" id="KW-1185">Reference proteome</keyword>
<dbReference type="Pfam" id="PF02113">
    <property type="entry name" value="Peptidase_S13"/>
    <property type="match status" value="1"/>
</dbReference>
<proteinExistence type="inferred from homology"/>
<feature type="signal peptide" evidence="3">
    <location>
        <begin position="1"/>
        <end position="20"/>
    </location>
</feature>
<dbReference type="AlphaFoldDB" id="A0A1H1IY52"/>
<gene>
    <name evidence="5" type="primary">dacB</name>
    <name evidence="5" type="ORF">FIV39_01805</name>
    <name evidence="4" type="ORF">SAMN04490186_6380</name>
</gene>
<keyword evidence="3" id="KW-0732">Signal</keyword>
<reference evidence="4 6" key="1">
    <citation type="submission" date="2016-10" db="EMBL/GenBank/DDBJ databases">
        <authorList>
            <person name="Varghese N."/>
            <person name="Submissions S."/>
        </authorList>
    </citation>
    <scope>NUCLEOTIDE SEQUENCE [LARGE SCALE GENOMIC DNA]</scope>
    <source>
        <strain evidence="4 6">BS2976</strain>
    </source>
</reference>
<sequence>MHFGRWLHLLCLSVLLGGCASVLQPSTSSTLDHLLADPALNGATVSVMVRDARSGSTLYQHNPRARLIPASNLKLLTTAAAMDVLGPQYRFSTQLLSNGTQQGERLAGNLYLRGLGDPTTQFADYQALAAQLASQGVRQVQGDLVFDDTWFDAERLGVDWAQDDESTYYGAQISALTVSPNTDFDAGTLLVTAKAPVALGQPVSVVVSPSTDYVQLSNRAVSGPGNSYGITRQHGTNLLQLTGALAPGKQSRQWVSVWEPTQLVANLFEQALSQQGIQVLGRRVIGGVSPSTATLLAEHQSAPLQALITPLLKLSNNNMSEALLKAMGRKTANAGTAAAGVAAVAAFMQRQGLDPATLSQVDGSGLSRRNLVSAQNLTDLLLVTAKQPWFDAWYNALPIAGNADRMTGGSLRYRLRGTAAENNLHAKTGSMAGVSSLSGYITDAQGRRLVFSMISNNYVSDAAPVRALENRLALALAQWHD</sequence>
<name>A0A1H1IY52_9PSED</name>
<dbReference type="PROSITE" id="PS51257">
    <property type="entry name" value="PROKAR_LIPOPROTEIN"/>
    <property type="match status" value="1"/>
</dbReference>
<dbReference type="PRINTS" id="PR00922">
    <property type="entry name" value="DADACBPTASE3"/>
</dbReference>
<dbReference type="PANTHER" id="PTHR30023:SF0">
    <property type="entry name" value="PENICILLIN-SENSITIVE CARBOXYPEPTIDASE A"/>
    <property type="match status" value="1"/>
</dbReference>
<evidence type="ECO:0000313" key="6">
    <source>
        <dbReference type="Proteomes" id="UP000198740"/>
    </source>
</evidence>
<reference evidence="5 7" key="2">
    <citation type="submission" date="2019-06" db="EMBL/GenBank/DDBJ databases">
        <title>Pseudomonas bimorpha sp. nov. isolated from bovine raw milk and skim milk concentrate.</title>
        <authorList>
            <person name="Hofmann K."/>
            <person name="Huptas C."/>
            <person name="Doll E."/>
            <person name="Scherer S."/>
            <person name="Wenning M."/>
        </authorList>
    </citation>
    <scope>NUCLEOTIDE SEQUENCE [LARGE SCALE GENOMIC DNA]</scope>
    <source>
        <strain evidence="5 7">DSM 17515</strain>
    </source>
</reference>
<comment type="caution">
    <text evidence="5">The sequence shown here is derived from an EMBL/GenBank/DDBJ whole genome shotgun (WGS) entry which is preliminary data.</text>
</comment>
<dbReference type="GO" id="GO:0000270">
    <property type="term" value="P:peptidoglycan metabolic process"/>
    <property type="evidence" value="ECO:0007669"/>
    <property type="project" value="TreeGrafter"/>
</dbReference>
<dbReference type="RefSeq" id="WP_090410138.1">
    <property type="nucleotide sequence ID" value="NZ_FNKM01000002.1"/>
</dbReference>
<keyword evidence="5" id="KW-0121">Carboxypeptidase</keyword>
<dbReference type="Gene3D" id="3.50.80.20">
    <property type="entry name" value="D-Ala-D-Ala carboxypeptidase C, peptidase S13"/>
    <property type="match status" value="1"/>
</dbReference>
<dbReference type="InterPro" id="IPR012338">
    <property type="entry name" value="Beta-lactam/transpept-like"/>
</dbReference>
<evidence type="ECO:0000256" key="2">
    <source>
        <dbReference type="ARBA" id="ARBA00022801"/>
    </source>
</evidence>
<dbReference type="GO" id="GO:0009002">
    <property type="term" value="F:serine-type D-Ala-D-Ala carboxypeptidase activity"/>
    <property type="evidence" value="ECO:0007669"/>
    <property type="project" value="UniProtKB-EC"/>
</dbReference>